<name>A0A501W9E8_9RHOB</name>
<feature type="non-terminal residue" evidence="2">
    <location>
        <position position="191"/>
    </location>
</feature>
<feature type="region of interest" description="Disordered" evidence="1">
    <location>
        <begin position="136"/>
        <end position="155"/>
    </location>
</feature>
<dbReference type="AlphaFoldDB" id="A0A501W9E8"/>
<reference evidence="2 3" key="1">
    <citation type="submission" date="2019-06" db="EMBL/GenBank/DDBJ databases">
        <title>A novel bacterium of genus Amaricoccus, isolated from marine sediment.</title>
        <authorList>
            <person name="Huang H."/>
            <person name="Mo K."/>
            <person name="Hu Y."/>
        </authorList>
    </citation>
    <scope>NUCLEOTIDE SEQUENCE [LARGE SCALE GENOMIC DNA]</scope>
    <source>
        <strain evidence="2 3">HB172011</strain>
    </source>
</reference>
<dbReference type="EMBL" id="VFRP01000092">
    <property type="protein sequence ID" value="TPE43427.1"/>
    <property type="molecule type" value="Genomic_DNA"/>
</dbReference>
<dbReference type="Proteomes" id="UP000319255">
    <property type="component" value="Unassembled WGS sequence"/>
</dbReference>
<protein>
    <submittedName>
        <fullName evidence="2">Uncharacterized protein</fullName>
    </submittedName>
</protein>
<proteinExistence type="predicted"/>
<comment type="caution">
    <text evidence="2">The sequence shown here is derived from an EMBL/GenBank/DDBJ whole genome shotgun (WGS) entry which is preliminary data.</text>
</comment>
<sequence>MPDPLAAVWEPPPLPILERDPATLAVTPPRHLQMIDPDSFPDDRVRRTLERRVRDWRALHGAPRDVIFRQVPEPGRMALSDFTDGEEGQRAFQWKDRPTNEIGVTIAGAPFPHRLFHFVLAYSGWEHVVRRRARTRGASPAHRAGRRKLHRARREPPRHALWNLGGVSREHRADSFSAAYRNLDAEAAEDV</sequence>
<feature type="compositionally biased region" description="Basic residues" evidence="1">
    <location>
        <begin position="143"/>
        <end position="153"/>
    </location>
</feature>
<gene>
    <name evidence="2" type="ORF">FJM51_23340</name>
</gene>
<organism evidence="2 3">
    <name type="scientific">Amaricoccus solimangrovi</name>
    <dbReference type="NCBI Taxonomy" id="2589815"/>
    <lineage>
        <taxon>Bacteria</taxon>
        <taxon>Pseudomonadati</taxon>
        <taxon>Pseudomonadota</taxon>
        <taxon>Alphaproteobacteria</taxon>
        <taxon>Rhodobacterales</taxon>
        <taxon>Paracoccaceae</taxon>
        <taxon>Amaricoccus</taxon>
    </lineage>
</organism>
<keyword evidence="3" id="KW-1185">Reference proteome</keyword>
<evidence type="ECO:0000256" key="1">
    <source>
        <dbReference type="SAM" id="MobiDB-lite"/>
    </source>
</evidence>
<evidence type="ECO:0000313" key="3">
    <source>
        <dbReference type="Proteomes" id="UP000319255"/>
    </source>
</evidence>
<evidence type="ECO:0000313" key="2">
    <source>
        <dbReference type="EMBL" id="TPE43427.1"/>
    </source>
</evidence>
<accession>A0A501W9E8</accession>